<gene>
    <name evidence="1" type="ORF">LIER_41585</name>
</gene>
<name>A0AAV3RF13_LITER</name>
<sequence length="121" mass="13169">MTSNMDTPPTYASQHGAFSSAPPTIGYITIGTMTVPITSDVMNLSVQLIEIQNVVPQNTGGFVVTPAFVLLQLCPFNHQFPINCQCHHITWGSSLLMLKPSHQSFLDKTSNVGESKSCFIL</sequence>
<reference evidence="1 2" key="1">
    <citation type="submission" date="2024-01" db="EMBL/GenBank/DDBJ databases">
        <title>The complete chloroplast genome sequence of Lithospermum erythrorhizon: insights into the phylogenetic relationship among Boraginaceae species and the maternal lineages of purple gromwells.</title>
        <authorList>
            <person name="Okada T."/>
            <person name="Watanabe K."/>
        </authorList>
    </citation>
    <scope>NUCLEOTIDE SEQUENCE [LARGE SCALE GENOMIC DNA]</scope>
</reference>
<protein>
    <submittedName>
        <fullName evidence="1">Uncharacterized protein</fullName>
    </submittedName>
</protein>
<proteinExistence type="predicted"/>
<organism evidence="1 2">
    <name type="scientific">Lithospermum erythrorhizon</name>
    <name type="common">Purple gromwell</name>
    <name type="synonym">Lithospermum officinale var. erythrorhizon</name>
    <dbReference type="NCBI Taxonomy" id="34254"/>
    <lineage>
        <taxon>Eukaryota</taxon>
        <taxon>Viridiplantae</taxon>
        <taxon>Streptophyta</taxon>
        <taxon>Embryophyta</taxon>
        <taxon>Tracheophyta</taxon>
        <taxon>Spermatophyta</taxon>
        <taxon>Magnoliopsida</taxon>
        <taxon>eudicotyledons</taxon>
        <taxon>Gunneridae</taxon>
        <taxon>Pentapetalae</taxon>
        <taxon>asterids</taxon>
        <taxon>lamiids</taxon>
        <taxon>Boraginales</taxon>
        <taxon>Boraginaceae</taxon>
        <taxon>Boraginoideae</taxon>
        <taxon>Lithospermeae</taxon>
        <taxon>Lithospermum</taxon>
    </lineage>
</organism>
<dbReference type="EMBL" id="BAABME010026375">
    <property type="protein sequence ID" value="GAA0173781.1"/>
    <property type="molecule type" value="Genomic_DNA"/>
</dbReference>
<comment type="caution">
    <text evidence="1">The sequence shown here is derived from an EMBL/GenBank/DDBJ whole genome shotgun (WGS) entry which is preliminary data.</text>
</comment>
<dbReference type="AlphaFoldDB" id="A0AAV3RF13"/>
<accession>A0AAV3RF13</accession>
<evidence type="ECO:0000313" key="1">
    <source>
        <dbReference type="EMBL" id="GAA0173781.1"/>
    </source>
</evidence>
<keyword evidence="2" id="KW-1185">Reference proteome</keyword>
<dbReference type="Proteomes" id="UP001454036">
    <property type="component" value="Unassembled WGS sequence"/>
</dbReference>
<evidence type="ECO:0000313" key="2">
    <source>
        <dbReference type="Proteomes" id="UP001454036"/>
    </source>
</evidence>